<feature type="compositionally biased region" description="Polar residues" evidence="1">
    <location>
        <begin position="27"/>
        <end position="41"/>
    </location>
</feature>
<feature type="region of interest" description="Disordered" evidence="1">
    <location>
        <begin position="22"/>
        <end position="41"/>
    </location>
</feature>
<dbReference type="EMBL" id="CP001340">
    <property type="protein sequence ID" value="AHI88583.1"/>
    <property type="molecule type" value="Genomic_DNA"/>
</dbReference>
<dbReference type="HOGENOM" id="CLU_3267508_0_0_5"/>
<name>A0A0H3IWK8_CAUVN</name>
<proteinExistence type="predicted"/>
<dbReference type="AlphaFoldDB" id="A0A0H3IWK8"/>
<dbReference type="GeneID" id="18668931"/>
<dbReference type="RefSeq" id="YP_009020552.1">
    <property type="nucleotide sequence ID" value="NC_011916.1"/>
</dbReference>
<dbReference type="RefSeq" id="WP_024265845.1">
    <property type="nucleotide sequence ID" value="NC_011916.1"/>
</dbReference>
<evidence type="ECO:0000313" key="3">
    <source>
        <dbReference type="Proteomes" id="UP000001364"/>
    </source>
</evidence>
<organism evidence="2 3">
    <name type="scientific">Caulobacter vibrioides (strain NA1000 / CB15N)</name>
    <name type="common">Caulobacter crescentus</name>
    <dbReference type="NCBI Taxonomy" id="565050"/>
    <lineage>
        <taxon>Bacteria</taxon>
        <taxon>Pseudomonadati</taxon>
        <taxon>Pseudomonadota</taxon>
        <taxon>Alphaproteobacteria</taxon>
        <taxon>Caulobacterales</taxon>
        <taxon>Caulobacteraceae</taxon>
        <taxon>Caulobacter</taxon>
    </lineage>
</organism>
<dbReference type="KEGG" id="ccs:CCNA_03980"/>
<reference evidence="2 3" key="1">
    <citation type="journal article" date="2010" name="J. Bacteriol.">
        <title>The genetic basis of laboratory adaptation in Caulobacter crescentus.</title>
        <authorList>
            <person name="Marks M.E."/>
            <person name="Castro-Rojas C.M."/>
            <person name="Teiling C."/>
            <person name="Du L."/>
            <person name="Kapatral V."/>
            <person name="Walunas T.L."/>
            <person name="Crosson S."/>
        </authorList>
    </citation>
    <scope>NUCLEOTIDE SEQUENCE [LARGE SCALE GENOMIC DNA]</scope>
    <source>
        <strain evidence="3">NA1000 / CB15N</strain>
    </source>
</reference>
<evidence type="ECO:0000256" key="1">
    <source>
        <dbReference type="SAM" id="MobiDB-lite"/>
    </source>
</evidence>
<gene>
    <name evidence="2" type="ordered locus">CCNA_03980</name>
</gene>
<protein>
    <submittedName>
        <fullName evidence="2">Uncharacterized protein</fullName>
    </submittedName>
</protein>
<keyword evidence="3" id="KW-1185">Reference proteome</keyword>
<evidence type="ECO:0000313" key="2">
    <source>
        <dbReference type="EMBL" id="AHI88583.1"/>
    </source>
</evidence>
<dbReference type="Proteomes" id="UP000001364">
    <property type="component" value="Chromosome"/>
</dbReference>
<accession>A0A0H3IWK8</accession>
<sequence>MCPRGGAVLAARCPMQRNLTRHFRSESPLSSVTSRTQIRAS</sequence>